<sequence>MLKEQREEQILQLLEQHGSVEVSQLCNLFGVTKMTIRRDLDKLENEGKISRTHGGAVLNNTDILLEKPLYVRLNTNTEHKERIARRAAAMITDGQKIFLSSGTTVFTLARQLDNSRRLLIVTDGLNTALELSKRTNISIIIIGGELRSNTLATTGSFAEGMIREFKFETAYIGVTSIGTDGSLHHGSLVEIGLYKVLAEISKKLVIMADSDKLGKDDFVCVGKLKSGDTLITDSDADPDIVKLYRDMGVEIILA</sequence>
<evidence type="ECO:0000256" key="2">
    <source>
        <dbReference type="ARBA" id="ARBA00023125"/>
    </source>
</evidence>
<dbReference type="InterPro" id="IPR001034">
    <property type="entry name" value="DeoR_HTH"/>
</dbReference>
<dbReference type="Gene3D" id="3.40.50.1360">
    <property type="match status" value="1"/>
</dbReference>
<feature type="domain" description="HTH deoR-type" evidence="4">
    <location>
        <begin position="3"/>
        <end position="58"/>
    </location>
</feature>
<dbReference type="InterPro" id="IPR036390">
    <property type="entry name" value="WH_DNA-bd_sf"/>
</dbReference>
<keyword evidence="2" id="KW-0238">DNA-binding</keyword>
<dbReference type="KEGG" id="emt:CPZ25_000275"/>
<dbReference type="InterPro" id="IPR050313">
    <property type="entry name" value="Carb_Metab_HTH_regulators"/>
</dbReference>
<dbReference type="Pfam" id="PF08220">
    <property type="entry name" value="HTH_DeoR"/>
    <property type="match status" value="1"/>
</dbReference>
<dbReference type="RefSeq" id="WP_074618234.1">
    <property type="nucleotide sequence ID" value="NZ_CP029487.1"/>
</dbReference>
<keyword evidence="3" id="KW-0804">Transcription</keyword>
<evidence type="ECO:0000256" key="1">
    <source>
        <dbReference type="ARBA" id="ARBA00023015"/>
    </source>
</evidence>
<protein>
    <submittedName>
        <fullName evidence="5">DeoR/GlpR transcriptional regulator</fullName>
    </submittedName>
</protein>
<dbReference type="PRINTS" id="PR00037">
    <property type="entry name" value="HTHLACR"/>
</dbReference>
<dbReference type="PANTHER" id="PTHR30363">
    <property type="entry name" value="HTH-TYPE TRANSCRIPTIONAL REGULATOR SRLR-RELATED"/>
    <property type="match status" value="1"/>
</dbReference>
<evidence type="ECO:0000259" key="4">
    <source>
        <dbReference type="PROSITE" id="PS51000"/>
    </source>
</evidence>
<proteinExistence type="predicted"/>
<keyword evidence="1" id="KW-0805">Transcription regulation</keyword>
<evidence type="ECO:0000313" key="5">
    <source>
        <dbReference type="EMBL" id="QCT69801.1"/>
    </source>
</evidence>
<dbReference type="Pfam" id="PF00455">
    <property type="entry name" value="DeoRC"/>
    <property type="match status" value="1"/>
</dbReference>
<dbReference type="SMART" id="SM00420">
    <property type="entry name" value="HTH_DEOR"/>
    <property type="match status" value="1"/>
</dbReference>
<reference evidence="5 6" key="1">
    <citation type="submission" date="2018-05" db="EMBL/GenBank/DDBJ databases">
        <title>Genome comparison of Eubacterium sp.</title>
        <authorList>
            <person name="Feng Y."/>
            <person name="Sanchez-Andrea I."/>
            <person name="Stams A.J.M."/>
            <person name="De Vos W.M."/>
        </authorList>
    </citation>
    <scope>NUCLEOTIDE SEQUENCE [LARGE SCALE GENOMIC DNA]</scope>
    <source>
        <strain evidence="5 6">YI</strain>
    </source>
</reference>
<name>A0A4P9C596_EUBML</name>
<dbReference type="GO" id="GO:0003677">
    <property type="term" value="F:DNA binding"/>
    <property type="evidence" value="ECO:0007669"/>
    <property type="project" value="UniProtKB-KW"/>
</dbReference>
<dbReference type="PANTHER" id="PTHR30363:SF44">
    <property type="entry name" value="AGA OPERON TRANSCRIPTIONAL REPRESSOR-RELATED"/>
    <property type="match status" value="1"/>
</dbReference>
<dbReference type="InterPro" id="IPR037171">
    <property type="entry name" value="NagB/RpiA_transferase-like"/>
</dbReference>
<dbReference type="Proteomes" id="UP000218387">
    <property type="component" value="Chromosome"/>
</dbReference>
<dbReference type="InterPro" id="IPR018356">
    <property type="entry name" value="Tscrpt_reg_HTH_DeoR_CS"/>
</dbReference>
<dbReference type="PROSITE" id="PS51000">
    <property type="entry name" value="HTH_DEOR_2"/>
    <property type="match status" value="1"/>
</dbReference>
<accession>A0A4P9C596</accession>
<dbReference type="SMART" id="SM01134">
    <property type="entry name" value="DeoRC"/>
    <property type="match status" value="1"/>
</dbReference>
<dbReference type="PROSITE" id="PS00894">
    <property type="entry name" value="HTH_DEOR_1"/>
    <property type="match status" value="1"/>
</dbReference>
<dbReference type="InterPro" id="IPR036388">
    <property type="entry name" value="WH-like_DNA-bd_sf"/>
</dbReference>
<dbReference type="SUPFAM" id="SSF100950">
    <property type="entry name" value="NagB/RpiA/CoA transferase-like"/>
    <property type="match status" value="1"/>
</dbReference>
<keyword evidence="6" id="KW-1185">Reference proteome</keyword>
<organism evidence="5 6">
    <name type="scientific">Eubacterium maltosivorans</name>
    <dbReference type="NCBI Taxonomy" id="2041044"/>
    <lineage>
        <taxon>Bacteria</taxon>
        <taxon>Bacillati</taxon>
        <taxon>Bacillota</taxon>
        <taxon>Clostridia</taxon>
        <taxon>Eubacteriales</taxon>
        <taxon>Eubacteriaceae</taxon>
        <taxon>Eubacterium</taxon>
    </lineage>
</organism>
<dbReference type="EMBL" id="CP029487">
    <property type="protein sequence ID" value="QCT69801.1"/>
    <property type="molecule type" value="Genomic_DNA"/>
</dbReference>
<gene>
    <name evidence="5" type="ORF">CPZ25_000275</name>
</gene>
<dbReference type="Gene3D" id="1.10.10.10">
    <property type="entry name" value="Winged helix-like DNA-binding domain superfamily/Winged helix DNA-binding domain"/>
    <property type="match status" value="1"/>
</dbReference>
<dbReference type="InterPro" id="IPR014036">
    <property type="entry name" value="DeoR-like_C"/>
</dbReference>
<evidence type="ECO:0000313" key="6">
    <source>
        <dbReference type="Proteomes" id="UP000218387"/>
    </source>
</evidence>
<dbReference type="AlphaFoldDB" id="A0A4P9C596"/>
<evidence type="ECO:0000256" key="3">
    <source>
        <dbReference type="ARBA" id="ARBA00023163"/>
    </source>
</evidence>
<dbReference type="SUPFAM" id="SSF46785">
    <property type="entry name" value="Winged helix' DNA-binding domain"/>
    <property type="match status" value="1"/>
</dbReference>
<dbReference type="GO" id="GO:0003700">
    <property type="term" value="F:DNA-binding transcription factor activity"/>
    <property type="evidence" value="ECO:0007669"/>
    <property type="project" value="InterPro"/>
</dbReference>